<dbReference type="GO" id="GO:0005337">
    <property type="term" value="F:nucleoside transmembrane transporter activity"/>
    <property type="evidence" value="ECO:0007669"/>
    <property type="project" value="InterPro"/>
</dbReference>
<dbReference type="InParanoid" id="E1Z656"/>
<dbReference type="OMA" id="YINTMSN"/>
<feature type="transmembrane region" description="Helical" evidence="8">
    <location>
        <begin position="426"/>
        <end position="448"/>
    </location>
</feature>
<dbReference type="OrthoDB" id="548510at2759"/>
<feature type="transmembrane region" description="Helical" evidence="8">
    <location>
        <begin position="88"/>
        <end position="108"/>
    </location>
</feature>
<feature type="transmembrane region" description="Helical" evidence="8">
    <location>
        <begin position="114"/>
        <end position="134"/>
    </location>
</feature>
<sequence>MAGGFVVASGNKIKGGRWTVFRFFLVSVAFTSAWVAVSSQLGYYRQIHGPAVLLQLNIAYFMPSIPLLIFSAFLDKPLEERLGVAKTILCRLLVGLLGYAAVCIWFPFMPEKIWFLLGAVVALGLFSGIAFSASYQLVARFANKNVIALGLGCSASGPLVLLLQLALNMGPTPTRRQQIFLFEIIGVIIAGGLWATVSLLVRHWRSIEAHASRLVSAARAWPASAVPLDQQLRAYVQRLSVEACLCLGNSPMLLLLPLSPIPSGDLPSTPSGGGSGGGQLQLLAATVWKQRSLPPLAAYNSLEPYQTFLSTDYEIGSELPISWSDAALQAAGEVAAAAGGGGGDAYVSVRERQGPGEWQPSPEASSPEATTAVGSPGGHDTSKAPSAGQALALQVHNQADTAAADSELHKEGLSGGGSASWQALRLMWPPLAALSLSSTIALILFPLFTYVPTSGLLGETLPKVIFFVRIFADVLGRFLPRLGLLASRSPYTPLAVASLKLAGVPLFLLYLKSPKHLHSDVAVVLFVTMIWVLGGYINTMSNMLAPKLVPPQLKGTAAGLMAIAYQAAHFLGLAIATLTAFLMFGSIGVD</sequence>
<dbReference type="eggNOG" id="ENOG502RC6J">
    <property type="taxonomic scope" value="Eukaryota"/>
</dbReference>
<feature type="transmembrane region" description="Helical" evidence="8">
    <location>
        <begin position="491"/>
        <end position="511"/>
    </location>
</feature>
<dbReference type="Proteomes" id="UP000008141">
    <property type="component" value="Unassembled WGS sequence"/>
</dbReference>
<feature type="transmembrane region" description="Helical" evidence="8">
    <location>
        <begin position="57"/>
        <end position="76"/>
    </location>
</feature>
<dbReference type="PANTHER" id="PTHR10332:SF10">
    <property type="entry name" value="EQUILIBRATIVE NUCLEOSIDE TRANSPORTER 4"/>
    <property type="match status" value="1"/>
</dbReference>
<evidence type="ECO:0000256" key="5">
    <source>
        <dbReference type="ARBA" id="ARBA00022989"/>
    </source>
</evidence>
<name>E1Z656_CHLVA</name>
<reference evidence="9 10" key="1">
    <citation type="journal article" date="2010" name="Plant Cell">
        <title>The Chlorella variabilis NC64A genome reveals adaptation to photosymbiosis, coevolution with viruses, and cryptic sex.</title>
        <authorList>
            <person name="Blanc G."/>
            <person name="Duncan G."/>
            <person name="Agarkova I."/>
            <person name="Borodovsky M."/>
            <person name="Gurnon J."/>
            <person name="Kuo A."/>
            <person name="Lindquist E."/>
            <person name="Lucas S."/>
            <person name="Pangilinan J."/>
            <person name="Polle J."/>
            <person name="Salamov A."/>
            <person name="Terry A."/>
            <person name="Yamada T."/>
            <person name="Dunigan D.D."/>
            <person name="Grigoriev I.V."/>
            <person name="Claverie J.M."/>
            <person name="Van Etten J.L."/>
        </authorList>
    </citation>
    <scope>NUCLEOTIDE SEQUENCE [LARGE SCALE GENOMIC DNA]</scope>
    <source>
        <strain evidence="9 10">NC64A</strain>
    </source>
</reference>
<keyword evidence="10" id="KW-1185">Reference proteome</keyword>
<dbReference type="InterPro" id="IPR002259">
    <property type="entry name" value="Eqnu_transpt"/>
</dbReference>
<accession>E1Z656</accession>
<dbReference type="PANTHER" id="PTHR10332">
    <property type="entry name" value="EQUILIBRATIVE NUCLEOSIDE TRANSPORTER"/>
    <property type="match status" value="1"/>
</dbReference>
<evidence type="ECO:0008006" key="11">
    <source>
        <dbReference type="Google" id="ProtNLM"/>
    </source>
</evidence>
<gene>
    <name evidence="9" type="ORF">CHLNCDRAFT_140764</name>
</gene>
<dbReference type="AlphaFoldDB" id="E1Z656"/>
<proteinExistence type="inferred from homology"/>
<organism evidence="10">
    <name type="scientific">Chlorella variabilis</name>
    <name type="common">Green alga</name>
    <dbReference type="NCBI Taxonomy" id="554065"/>
    <lineage>
        <taxon>Eukaryota</taxon>
        <taxon>Viridiplantae</taxon>
        <taxon>Chlorophyta</taxon>
        <taxon>core chlorophytes</taxon>
        <taxon>Trebouxiophyceae</taxon>
        <taxon>Chlorellales</taxon>
        <taxon>Chlorellaceae</taxon>
        <taxon>Chlorella clade</taxon>
        <taxon>Chlorella</taxon>
    </lineage>
</organism>
<evidence type="ECO:0000313" key="9">
    <source>
        <dbReference type="EMBL" id="EFN58589.1"/>
    </source>
</evidence>
<evidence type="ECO:0000256" key="3">
    <source>
        <dbReference type="ARBA" id="ARBA00022448"/>
    </source>
</evidence>
<evidence type="ECO:0000313" key="10">
    <source>
        <dbReference type="Proteomes" id="UP000008141"/>
    </source>
</evidence>
<dbReference type="KEGG" id="cvr:CHLNCDRAFT_140764"/>
<dbReference type="SUPFAM" id="SSF103473">
    <property type="entry name" value="MFS general substrate transporter"/>
    <property type="match status" value="2"/>
</dbReference>
<keyword evidence="6 8" id="KW-0472">Membrane</keyword>
<feature type="region of interest" description="Disordered" evidence="7">
    <location>
        <begin position="345"/>
        <end position="386"/>
    </location>
</feature>
<feature type="transmembrane region" description="Helical" evidence="8">
    <location>
        <begin position="558"/>
        <end position="584"/>
    </location>
</feature>
<evidence type="ECO:0000256" key="8">
    <source>
        <dbReference type="SAM" id="Phobius"/>
    </source>
</evidence>
<dbReference type="Pfam" id="PF01733">
    <property type="entry name" value="Nucleoside_tran"/>
    <property type="match status" value="1"/>
</dbReference>
<evidence type="ECO:0000256" key="2">
    <source>
        <dbReference type="ARBA" id="ARBA00007965"/>
    </source>
</evidence>
<keyword evidence="3" id="KW-0813">Transport</keyword>
<evidence type="ECO:0000256" key="1">
    <source>
        <dbReference type="ARBA" id="ARBA00004141"/>
    </source>
</evidence>
<dbReference type="GO" id="GO:0005886">
    <property type="term" value="C:plasma membrane"/>
    <property type="evidence" value="ECO:0007669"/>
    <property type="project" value="TreeGrafter"/>
</dbReference>
<evidence type="ECO:0000256" key="7">
    <source>
        <dbReference type="SAM" id="MobiDB-lite"/>
    </source>
</evidence>
<dbReference type="RefSeq" id="XP_005850691.1">
    <property type="nucleotide sequence ID" value="XM_005850629.1"/>
</dbReference>
<dbReference type="GeneID" id="17357878"/>
<dbReference type="EMBL" id="GL433837">
    <property type="protein sequence ID" value="EFN58589.1"/>
    <property type="molecule type" value="Genomic_DNA"/>
</dbReference>
<dbReference type="InterPro" id="IPR036259">
    <property type="entry name" value="MFS_trans_sf"/>
</dbReference>
<keyword evidence="5 8" id="KW-1133">Transmembrane helix</keyword>
<feature type="transmembrane region" description="Helical" evidence="8">
    <location>
        <begin position="20"/>
        <end position="37"/>
    </location>
</feature>
<feature type="compositionally biased region" description="Polar residues" evidence="7">
    <location>
        <begin position="362"/>
        <end position="373"/>
    </location>
</feature>
<evidence type="ECO:0000256" key="6">
    <source>
        <dbReference type="ARBA" id="ARBA00023136"/>
    </source>
</evidence>
<comment type="subcellular location">
    <subcellularLocation>
        <location evidence="1">Membrane</location>
        <topology evidence="1">Multi-pass membrane protein</topology>
    </subcellularLocation>
</comment>
<feature type="transmembrane region" description="Helical" evidence="8">
    <location>
        <begin position="517"/>
        <end position="537"/>
    </location>
</feature>
<comment type="similarity">
    <text evidence="2">Belongs to the SLC29A/ENT transporter (TC 2.A.57) family.</text>
</comment>
<evidence type="ECO:0000256" key="4">
    <source>
        <dbReference type="ARBA" id="ARBA00022692"/>
    </source>
</evidence>
<protein>
    <recommendedName>
        <fullName evidence="11">Major facilitator superfamily (MFS) profile domain-containing protein</fullName>
    </recommendedName>
</protein>
<feature type="transmembrane region" description="Helical" evidence="8">
    <location>
        <begin position="179"/>
        <end position="201"/>
    </location>
</feature>
<keyword evidence="4 8" id="KW-0812">Transmembrane</keyword>
<feature type="transmembrane region" description="Helical" evidence="8">
    <location>
        <begin position="146"/>
        <end position="167"/>
    </location>
</feature>